<dbReference type="Proteomes" id="UP000015176">
    <property type="component" value="Unassembled WGS sequence"/>
</dbReference>
<protein>
    <submittedName>
        <fullName evidence="2">Uncharacterized protein</fullName>
    </submittedName>
</protein>
<dbReference type="EMBL" id="ALSF01000083">
    <property type="protein sequence ID" value="EPU38159.1"/>
    <property type="molecule type" value="Genomic_DNA"/>
</dbReference>
<proteinExistence type="predicted"/>
<name>A0AAD3A3A3_STRAG</name>
<evidence type="ECO:0000313" key="3">
    <source>
        <dbReference type="Proteomes" id="UP000015176"/>
    </source>
</evidence>
<keyword evidence="1" id="KW-0175">Coiled coil</keyword>
<reference evidence="2 3" key="1">
    <citation type="submission" date="2012-07" db="EMBL/GenBank/DDBJ databases">
        <authorList>
            <person name="Moroni P."/>
            <person name="Richards V.P."/>
            <person name="Durkin S.A.S."/>
            <person name="Kim M."/>
            <person name="Pavinski Bitar P.D."/>
            <person name="Stanhope M.J."/>
            <person name="Town C.D."/>
            <person name="Zadoks R.N."/>
            <person name="Venter J.C."/>
        </authorList>
    </citation>
    <scope>NUCLEOTIDE SEQUENCE [LARGE SCALE GENOMIC DNA]</scope>
    <source>
        <strain evidence="2 3">MRI Z1-216</strain>
    </source>
</reference>
<organism evidence="2 3">
    <name type="scientific">Streptococcus agalactiae MRI Z1-216</name>
    <dbReference type="NCBI Taxonomy" id="1154879"/>
    <lineage>
        <taxon>Bacteria</taxon>
        <taxon>Bacillati</taxon>
        <taxon>Bacillota</taxon>
        <taxon>Bacilli</taxon>
        <taxon>Lactobacillales</taxon>
        <taxon>Streptococcaceae</taxon>
        <taxon>Streptococcus</taxon>
    </lineage>
</organism>
<feature type="coiled-coil region" evidence="1">
    <location>
        <begin position="2"/>
        <end position="29"/>
    </location>
</feature>
<evidence type="ECO:0000313" key="2">
    <source>
        <dbReference type="EMBL" id="EPU38159.1"/>
    </source>
</evidence>
<dbReference type="AlphaFoldDB" id="A0AAD3A3A3"/>
<accession>A0AAD3A3A3</accession>
<comment type="caution">
    <text evidence="2">The sequence shown here is derived from an EMBL/GenBank/DDBJ whole genome shotgun (WGS) entry which is preliminary data.</text>
</comment>
<gene>
    <name evidence="2" type="ORF">SAG0164_00770</name>
</gene>
<evidence type="ECO:0000256" key="1">
    <source>
        <dbReference type="SAM" id="Coils"/>
    </source>
</evidence>
<sequence>MLKEVLLEIEFLRDENRRLTNELLEVLNE</sequence>